<sequence>MNLERRNFLELTGTGGRLYLDNPFGLLEEDSVLEEHHSGQDTIYHEVKGENHFVRMGEHFADSVLNGTPLRYDLTDAANNARVLEGLDAAARKQEVGV</sequence>
<dbReference type="EMBL" id="JAVDVQ010000031">
    <property type="protein sequence ID" value="MDR7084765.1"/>
    <property type="molecule type" value="Genomic_DNA"/>
</dbReference>
<accession>A0ABU1UI09</accession>
<dbReference type="RefSeq" id="WP_310061678.1">
    <property type="nucleotide sequence ID" value="NZ_JAVDVQ010000031.1"/>
</dbReference>
<reference evidence="1 2" key="1">
    <citation type="submission" date="2023-07" db="EMBL/GenBank/DDBJ databases">
        <title>Sorghum-associated microbial communities from plants grown in Nebraska, USA.</title>
        <authorList>
            <person name="Schachtman D."/>
        </authorList>
    </citation>
    <scope>NUCLEOTIDE SEQUENCE [LARGE SCALE GENOMIC DNA]</scope>
    <source>
        <strain evidence="1 2">BE167</strain>
    </source>
</reference>
<protein>
    <submittedName>
        <fullName evidence="1">Dehydrogenase</fullName>
    </submittedName>
</protein>
<name>A0ABU1UI09_9MICC</name>
<evidence type="ECO:0000313" key="2">
    <source>
        <dbReference type="Proteomes" id="UP001252243"/>
    </source>
</evidence>
<dbReference type="Proteomes" id="UP001252243">
    <property type="component" value="Unassembled WGS sequence"/>
</dbReference>
<gene>
    <name evidence="1" type="ORF">J2X01_004082</name>
</gene>
<keyword evidence="2" id="KW-1185">Reference proteome</keyword>
<evidence type="ECO:0000313" key="1">
    <source>
        <dbReference type="EMBL" id="MDR7084765.1"/>
    </source>
</evidence>
<organism evidence="1 2">
    <name type="scientific">Arthrobacter ginsengisoli</name>
    <dbReference type="NCBI Taxonomy" id="1356565"/>
    <lineage>
        <taxon>Bacteria</taxon>
        <taxon>Bacillati</taxon>
        <taxon>Actinomycetota</taxon>
        <taxon>Actinomycetes</taxon>
        <taxon>Micrococcales</taxon>
        <taxon>Micrococcaceae</taxon>
        <taxon>Arthrobacter</taxon>
    </lineage>
</organism>
<proteinExistence type="predicted"/>
<comment type="caution">
    <text evidence="1">The sequence shown here is derived from an EMBL/GenBank/DDBJ whole genome shotgun (WGS) entry which is preliminary data.</text>
</comment>
<dbReference type="Gene3D" id="3.30.360.10">
    <property type="entry name" value="Dihydrodipicolinate Reductase, domain 2"/>
    <property type="match status" value="1"/>
</dbReference>